<comment type="caution">
    <text evidence="1">The sequence shown here is derived from an EMBL/GenBank/DDBJ whole genome shotgun (WGS) entry which is preliminary data.</text>
</comment>
<dbReference type="Proteomes" id="UP001373196">
    <property type="component" value="Unassembled WGS sequence"/>
</dbReference>
<dbReference type="EMBL" id="JBBFGL010000001">
    <property type="protein sequence ID" value="MEJ5194807.1"/>
    <property type="molecule type" value="Genomic_DNA"/>
</dbReference>
<dbReference type="RefSeq" id="WP_291013460.1">
    <property type="nucleotide sequence ID" value="NZ_JBBFGL010000001.1"/>
</dbReference>
<evidence type="ECO:0000313" key="2">
    <source>
        <dbReference type="Proteomes" id="UP001373196"/>
    </source>
</evidence>
<sequence>MQVTFLIGNGFDLGIGLKTAYSDFYRVYCAETQKDDENLRNFKSAIQLKSETWSDFENAFGKYSSELNDTAVYLELFENFVNSFISYIRNEEQRFDESKLDNAVEGMSKAFSTYYKIRPADAEVLRRVIDRNDVYFNFVTFNYTNCLDKCFNAVKEKAGGCKFSGGYISELVHVHGYIDDLIMGVNDETQIANKAFAENLDVIEGIIKPVQNQIIRMNYDERATKLIKNSTIVCIYGMSVGSTDKKWWKLIMEWLQENSARHLIVLSHEAGSQTVFQWNRTVKRIRRNLFTYGEVSDDKKKPLESQIHIQTNHDIFSMNLVKSQQLGGQPQTMEDSKDITERVRSEIEKMTATDAEVSEMLDEVFN</sequence>
<dbReference type="InterPro" id="IPR025935">
    <property type="entry name" value="AbiH"/>
</dbReference>
<organism evidence="1 2">
    <name type="scientific">Faecalibacterium wellingii</name>
    <dbReference type="NCBI Taxonomy" id="2929491"/>
    <lineage>
        <taxon>Bacteria</taxon>
        <taxon>Bacillati</taxon>
        <taxon>Bacillota</taxon>
        <taxon>Clostridia</taxon>
        <taxon>Eubacteriales</taxon>
        <taxon>Oscillospiraceae</taxon>
        <taxon>Faecalibacterium</taxon>
    </lineage>
</organism>
<name>A0AB35Y2C0_9FIRM</name>
<gene>
    <name evidence="1" type="ORF">WF834_01225</name>
</gene>
<dbReference type="Pfam" id="PF14253">
    <property type="entry name" value="AbiH"/>
    <property type="match status" value="1"/>
</dbReference>
<protein>
    <submittedName>
        <fullName evidence="1">AbiH family protein</fullName>
    </submittedName>
</protein>
<proteinExistence type="predicted"/>
<accession>A0AB35Y2C0</accession>
<dbReference type="AlphaFoldDB" id="A0AB35Y2C0"/>
<reference evidence="1" key="1">
    <citation type="submission" date="2024-03" db="EMBL/GenBank/DDBJ databases">
        <authorList>
            <person name="Plomp N."/>
            <person name="Harmsen H.J."/>
        </authorList>
    </citation>
    <scope>NUCLEOTIDE SEQUENCE</scope>
    <source>
        <strain evidence="1">HTF-128</strain>
    </source>
</reference>
<evidence type="ECO:0000313" key="1">
    <source>
        <dbReference type="EMBL" id="MEJ5194807.1"/>
    </source>
</evidence>